<dbReference type="InterPro" id="IPR008912">
    <property type="entry name" value="Uncharacterised_CoxE"/>
</dbReference>
<protein>
    <submittedName>
        <fullName evidence="1">VWA domain-containing protein</fullName>
    </submittedName>
</protein>
<accession>A0A7K1UTC5</accession>
<reference evidence="1 2" key="1">
    <citation type="submission" date="2019-12" db="EMBL/GenBank/DDBJ databases">
        <title>Nocardia sp. nov. ET3-3 isolated from soil.</title>
        <authorList>
            <person name="Kanchanasin P."/>
            <person name="Tanasupawat S."/>
            <person name="Yuki M."/>
            <person name="Kudo T."/>
        </authorList>
    </citation>
    <scope>NUCLEOTIDE SEQUENCE [LARGE SCALE GENOMIC DNA]</scope>
    <source>
        <strain evidence="1 2">ET3-3</strain>
    </source>
</reference>
<name>A0A7K1UTC5_9NOCA</name>
<dbReference type="Proteomes" id="UP000466794">
    <property type="component" value="Unassembled WGS sequence"/>
</dbReference>
<organism evidence="1 2">
    <name type="scientific">Nocardia terrae</name>
    <dbReference type="NCBI Taxonomy" id="2675851"/>
    <lineage>
        <taxon>Bacteria</taxon>
        <taxon>Bacillati</taxon>
        <taxon>Actinomycetota</taxon>
        <taxon>Actinomycetes</taxon>
        <taxon>Mycobacteriales</taxon>
        <taxon>Nocardiaceae</taxon>
        <taxon>Nocardia</taxon>
    </lineage>
</organism>
<dbReference type="AlphaFoldDB" id="A0A7K1UTC5"/>
<comment type="caution">
    <text evidence="1">The sequence shown here is derived from an EMBL/GenBank/DDBJ whole genome shotgun (WGS) entry which is preliminary data.</text>
</comment>
<sequence>MTAQTPPIAARRDLSVTIAPGAAGGGLAFFVPAHAAIEINGAHLGIDPATARPARVSDRYRYAPTWGSLVHECAHAAHTRWNRAACTDPEVVAAALLLEESRIEAAQLRRRPEDRHWLRASTRALVFADTGGWDATLSAPPTCYAAAHHAALLLARVDAGVLDPTETTSAAAAIETILGRALLRQLRTLWRVAHRLSDTNTHGMLELARRWFALVGPDPHATPVPGSPLGRAVAGTLRDIAKSVADQPIPADPDDVAERVAAARDAEDRDSDRAGAIAGKVFDPNESRARWSATRAPRANERTAARVLARGLNTASARERAVTKTASALPPGRVRMRAVVAREAQRAAGAVPTAEPFTRTTRSAVPVPPLRIGIACDVSGSMRRYTGEVASAAWILAQAANLAVMPAATATVTFGSVVIPVTYPAAAPAKVTEFTASGSWEAIDTALDALDGALGLSKRENTRLLVIISDGRFEPEPRAAAQKRLDRLRASGCAVLWLATGLAPLPLDGATVHTLTDPAATADKIARAATAAVRTA</sequence>
<dbReference type="Gene3D" id="3.40.50.410">
    <property type="entry name" value="von Willebrand factor, type A domain"/>
    <property type="match status" value="1"/>
</dbReference>
<proteinExistence type="predicted"/>
<dbReference type="SUPFAM" id="SSF53300">
    <property type="entry name" value="vWA-like"/>
    <property type="match status" value="1"/>
</dbReference>
<dbReference type="EMBL" id="WRPP01000001">
    <property type="protein sequence ID" value="MVU77118.1"/>
    <property type="molecule type" value="Genomic_DNA"/>
</dbReference>
<gene>
    <name evidence="1" type="ORF">GPX89_07635</name>
</gene>
<dbReference type="Pfam" id="PF05762">
    <property type="entry name" value="VWA_CoxE"/>
    <property type="match status" value="1"/>
</dbReference>
<dbReference type="InterPro" id="IPR036465">
    <property type="entry name" value="vWFA_dom_sf"/>
</dbReference>
<evidence type="ECO:0000313" key="2">
    <source>
        <dbReference type="Proteomes" id="UP000466794"/>
    </source>
</evidence>
<evidence type="ECO:0000313" key="1">
    <source>
        <dbReference type="EMBL" id="MVU77118.1"/>
    </source>
</evidence>
<keyword evidence="2" id="KW-1185">Reference proteome</keyword>